<proteinExistence type="predicted"/>
<organism evidence="2 3">
    <name type="scientific">Rhododendron simsii</name>
    <name type="common">Sims's rhododendron</name>
    <dbReference type="NCBI Taxonomy" id="118357"/>
    <lineage>
        <taxon>Eukaryota</taxon>
        <taxon>Viridiplantae</taxon>
        <taxon>Streptophyta</taxon>
        <taxon>Embryophyta</taxon>
        <taxon>Tracheophyta</taxon>
        <taxon>Spermatophyta</taxon>
        <taxon>Magnoliopsida</taxon>
        <taxon>eudicotyledons</taxon>
        <taxon>Gunneridae</taxon>
        <taxon>Pentapetalae</taxon>
        <taxon>asterids</taxon>
        <taxon>Ericales</taxon>
        <taxon>Ericaceae</taxon>
        <taxon>Ericoideae</taxon>
        <taxon>Rhodoreae</taxon>
        <taxon>Rhododendron</taxon>
    </lineage>
</organism>
<dbReference type="AlphaFoldDB" id="A0A834G4N6"/>
<gene>
    <name evidence="2" type="ORF">RHSIM_Rhsim12G0069200</name>
</gene>
<protein>
    <recommendedName>
        <fullName evidence="1">FBD domain-containing protein</fullName>
    </recommendedName>
</protein>
<evidence type="ECO:0000313" key="3">
    <source>
        <dbReference type="Proteomes" id="UP000626092"/>
    </source>
</evidence>
<dbReference type="EMBL" id="WJXA01000012">
    <property type="protein sequence ID" value="KAF7124454.1"/>
    <property type="molecule type" value="Genomic_DNA"/>
</dbReference>
<keyword evidence="3" id="KW-1185">Reference proteome</keyword>
<sequence>MQIPFNDITPIEDNVIEFFQAQDFSKFSLNQLREVEIRHFSGAKPEIHFVKILLAHSKVLEKMVILHEHGMCAEKGFAMLKELIRLPKASLKAEFIVSETPDE</sequence>
<feature type="domain" description="FBD" evidence="1">
    <location>
        <begin position="26"/>
        <end position="98"/>
    </location>
</feature>
<dbReference type="Pfam" id="PF08387">
    <property type="entry name" value="FBD"/>
    <property type="match status" value="1"/>
</dbReference>
<evidence type="ECO:0000313" key="2">
    <source>
        <dbReference type="EMBL" id="KAF7124454.1"/>
    </source>
</evidence>
<evidence type="ECO:0000259" key="1">
    <source>
        <dbReference type="SMART" id="SM00579"/>
    </source>
</evidence>
<dbReference type="SMART" id="SM00579">
    <property type="entry name" value="FBD"/>
    <property type="match status" value="1"/>
</dbReference>
<dbReference type="InterPro" id="IPR006566">
    <property type="entry name" value="FBD"/>
</dbReference>
<reference evidence="2" key="1">
    <citation type="submission" date="2019-11" db="EMBL/GenBank/DDBJ databases">
        <authorList>
            <person name="Liu Y."/>
            <person name="Hou J."/>
            <person name="Li T.-Q."/>
            <person name="Guan C.-H."/>
            <person name="Wu X."/>
            <person name="Wu H.-Z."/>
            <person name="Ling F."/>
            <person name="Zhang R."/>
            <person name="Shi X.-G."/>
            <person name="Ren J.-P."/>
            <person name="Chen E.-F."/>
            <person name="Sun J.-M."/>
        </authorList>
    </citation>
    <scope>NUCLEOTIDE SEQUENCE</scope>
    <source>
        <strain evidence="2">Adult_tree_wgs_1</strain>
        <tissue evidence="2">Leaves</tissue>
    </source>
</reference>
<dbReference type="OrthoDB" id="1703979at2759"/>
<accession>A0A834G4N6</accession>
<dbReference type="Proteomes" id="UP000626092">
    <property type="component" value="Unassembled WGS sequence"/>
</dbReference>
<comment type="caution">
    <text evidence="2">The sequence shown here is derived from an EMBL/GenBank/DDBJ whole genome shotgun (WGS) entry which is preliminary data.</text>
</comment>
<name>A0A834G4N6_RHOSS</name>